<comment type="caution">
    <text evidence="2">The sequence shown here is derived from an EMBL/GenBank/DDBJ whole genome shotgun (WGS) entry which is preliminary data.</text>
</comment>
<dbReference type="AlphaFoldDB" id="A0AAV7PUC6"/>
<evidence type="ECO:0000313" key="3">
    <source>
        <dbReference type="Proteomes" id="UP001066276"/>
    </source>
</evidence>
<evidence type="ECO:0000313" key="2">
    <source>
        <dbReference type="EMBL" id="KAJ1130068.1"/>
    </source>
</evidence>
<accession>A0AAV7PUC6</accession>
<proteinExistence type="predicted"/>
<organism evidence="2 3">
    <name type="scientific">Pleurodeles waltl</name>
    <name type="common">Iberian ribbed newt</name>
    <dbReference type="NCBI Taxonomy" id="8319"/>
    <lineage>
        <taxon>Eukaryota</taxon>
        <taxon>Metazoa</taxon>
        <taxon>Chordata</taxon>
        <taxon>Craniata</taxon>
        <taxon>Vertebrata</taxon>
        <taxon>Euteleostomi</taxon>
        <taxon>Amphibia</taxon>
        <taxon>Batrachia</taxon>
        <taxon>Caudata</taxon>
        <taxon>Salamandroidea</taxon>
        <taxon>Salamandridae</taxon>
        <taxon>Pleurodelinae</taxon>
        <taxon>Pleurodeles</taxon>
    </lineage>
</organism>
<gene>
    <name evidence="2" type="ORF">NDU88_008424</name>
</gene>
<dbReference type="EMBL" id="JANPWB010000011">
    <property type="protein sequence ID" value="KAJ1130068.1"/>
    <property type="molecule type" value="Genomic_DNA"/>
</dbReference>
<name>A0AAV7PUC6_PLEWA</name>
<evidence type="ECO:0000256" key="1">
    <source>
        <dbReference type="SAM" id="MobiDB-lite"/>
    </source>
</evidence>
<dbReference type="Proteomes" id="UP001066276">
    <property type="component" value="Chromosome 7"/>
</dbReference>
<protein>
    <submittedName>
        <fullName evidence="2">Uncharacterized protein</fullName>
    </submittedName>
</protein>
<sequence length="172" mass="19018">MRGIGAPWRRRAGHPKTGPVGRRLALTCATAGWTGGVPNRKVWAARTRGVKEERAAAPCSVCRRCPAASGLARPWSDSELFLDPCCGRKDERHGSWWLRRPQVTPHLRRGPWTRGADRVVEARVRWECGDPELPGPGFWSGPWASERALLEGDVGPEVPEVVIAGETRDEQL</sequence>
<feature type="region of interest" description="Disordered" evidence="1">
    <location>
        <begin position="1"/>
        <end position="20"/>
    </location>
</feature>
<reference evidence="2" key="1">
    <citation type="journal article" date="2022" name="bioRxiv">
        <title>Sequencing and chromosome-scale assembly of the giantPleurodeles waltlgenome.</title>
        <authorList>
            <person name="Brown T."/>
            <person name="Elewa A."/>
            <person name="Iarovenko S."/>
            <person name="Subramanian E."/>
            <person name="Araus A.J."/>
            <person name="Petzold A."/>
            <person name="Susuki M."/>
            <person name="Suzuki K.-i.T."/>
            <person name="Hayashi T."/>
            <person name="Toyoda A."/>
            <person name="Oliveira C."/>
            <person name="Osipova E."/>
            <person name="Leigh N.D."/>
            <person name="Simon A."/>
            <person name="Yun M.H."/>
        </authorList>
    </citation>
    <scope>NUCLEOTIDE SEQUENCE</scope>
    <source>
        <strain evidence="2">20211129_DDA</strain>
        <tissue evidence="2">Liver</tissue>
    </source>
</reference>
<keyword evidence="3" id="KW-1185">Reference proteome</keyword>